<dbReference type="Gene3D" id="3.40.720.10">
    <property type="entry name" value="Alkaline Phosphatase, subunit A"/>
    <property type="match status" value="1"/>
</dbReference>
<evidence type="ECO:0000313" key="7">
    <source>
        <dbReference type="Proteomes" id="UP000465812"/>
    </source>
</evidence>
<dbReference type="Proteomes" id="UP000465812">
    <property type="component" value="Chromosome"/>
</dbReference>
<dbReference type="PROSITE" id="PS00149">
    <property type="entry name" value="SULFATASE_2"/>
    <property type="match status" value="1"/>
</dbReference>
<dbReference type="InterPro" id="IPR017850">
    <property type="entry name" value="Alkaline_phosphatase_core_sf"/>
</dbReference>
<dbReference type="CDD" id="cd16025">
    <property type="entry name" value="PAS_like"/>
    <property type="match status" value="1"/>
</dbReference>
<evidence type="ECO:0000259" key="5">
    <source>
        <dbReference type="Pfam" id="PF00884"/>
    </source>
</evidence>
<dbReference type="Pfam" id="PF00884">
    <property type="entry name" value="Sulfatase"/>
    <property type="match status" value="1"/>
</dbReference>
<protein>
    <submittedName>
        <fullName evidence="6">Arylsulfatase</fullName>
    </submittedName>
</protein>
<dbReference type="PANTHER" id="PTHR42693:SF33">
    <property type="entry name" value="ARYLSULFATASE"/>
    <property type="match status" value="1"/>
</dbReference>
<feature type="domain" description="Sulfatase N-terminal" evidence="5">
    <location>
        <begin position="92"/>
        <end position="503"/>
    </location>
</feature>
<keyword evidence="4" id="KW-0106">Calcium</keyword>
<name>A0ABM7JN80_MYCNT</name>
<dbReference type="PANTHER" id="PTHR42693">
    <property type="entry name" value="ARYLSULFATASE FAMILY MEMBER"/>
    <property type="match status" value="1"/>
</dbReference>
<organism evidence="6 7">
    <name type="scientific">Mycobacterium mantenii</name>
    <dbReference type="NCBI Taxonomy" id="560555"/>
    <lineage>
        <taxon>Bacteria</taxon>
        <taxon>Bacillati</taxon>
        <taxon>Actinomycetota</taxon>
        <taxon>Actinomycetes</taxon>
        <taxon>Mycobacteriales</taxon>
        <taxon>Mycobacteriaceae</taxon>
        <taxon>Mycobacterium</taxon>
        <taxon>Mycobacterium avium complex (MAC)</taxon>
    </lineage>
</organism>
<dbReference type="InterPro" id="IPR024607">
    <property type="entry name" value="Sulfatase_CS"/>
</dbReference>
<keyword evidence="3" id="KW-0378">Hydrolase</keyword>
<evidence type="ECO:0000313" key="6">
    <source>
        <dbReference type="EMBL" id="BBY36937.1"/>
    </source>
</evidence>
<dbReference type="Gene3D" id="3.30.1120.10">
    <property type="match status" value="1"/>
</dbReference>
<sequence length="621" mass="67005">MASTVLYPAASKPSAPARLAADTMAGVVGPPDIGAATNGTDIPNCANIAKPFPRSAAVYPDGARLDNIGAEPVRQRSAAGADLAGCVGVKRPNFLVIVADDLGFSDIGAFGGEIETPNLDRLAHAGIRLTDFHSAPACSPTRAMLLTGTDHHIAGIGTMLEVASPEFRGAPGYEGYLNDRVVALPELLRDAGYLTLMSGKWHLGATIETSPWARGFERSFALLPAGASHYGGAEERGFSPVPTLYTEDDQFVSVGDDFYSSDSYADTLLRYLEERDPDDDRPFFAYLPFQAPHWPLQAPDGAIAKYRGRYDAGPDALREERLSALKRLGLCPPDVVAHPVVADGAPEWADMTDEQRARSARSMEVYAGMVDRMDYNIGRVIDYLSASGELDNTVVIFMSDNGAEGAIVEAMPLRGPQIAAQIEKHCDNSLDNLGRPTSFIWYGPRWAQAATAPSRLHKAFTTQGGIRVTGFVTWPGFARQQQIGTAFSTVMDIAPTLLELAGVTHPGTSYRGREVAPMRGRSLVDYLTGAAETVHDADTGTGWELFGRRAIRQGDWKALYLPAPYGPGGWQLYDLASDPGEIDDLAAERPDKLAELLALWDRYVEETGVILDPISVYDLQL</sequence>
<evidence type="ECO:0000256" key="4">
    <source>
        <dbReference type="ARBA" id="ARBA00022837"/>
    </source>
</evidence>
<evidence type="ECO:0000256" key="2">
    <source>
        <dbReference type="ARBA" id="ARBA00022723"/>
    </source>
</evidence>
<dbReference type="InterPro" id="IPR050738">
    <property type="entry name" value="Sulfatase"/>
</dbReference>
<dbReference type="EMBL" id="AP022590">
    <property type="protein sequence ID" value="BBY36937.1"/>
    <property type="molecule type" value="Genomic_DNA"/>
</dbReference>
<gene>
    <name evidence="6" type="primary">atsA_1</name>
    <name evidence="6" type="ORF">MMAN_10710</name>
</gene>
<dbReference type="SUPFAM" id="SSF53649">
    <property type="entry name" value="Alkaline phosphatase-like"/>
    <property type="match status" value="1"/>
</dbReference>
<evidence type="ECO:0000256" key="3">
    <source>
        <dbReference type="ARBA" id="ARBA00022801"/>
    </source>
</evidence>
<accession>A0ABM7JN80</accession>
<reference evidence="6 7" key="1">
    <citation type="journal article" date="2019" name="Emerg. Microbes Infect.">
        <title>Comprehensive subspecies identification of 175 nontuberculous mycobacteria species based on 7547 genomic profiles.</title>
        <authorList>
            <person name="Matsumoto Y."/>
            <person name="Kinjo T."/>
            <person name="Motooka D."/>
            <person name="Nabeya D."/>
            <person name="Jung N."/>
            <person name="Uechi K."/>
            <person name="Horii T."/>
            <person name="Iida T."/>
            <person name="Fujita J."/>
            <person name="Nakamura S."/>
        </authorList>
    </citation>
    <scope>NUCLEOTIDE SEQUENCE [LARGE SCALE GENOMIC DNA]</scope>
    <source>
        <strain evidence="6 7">JCM 18113</strain>
    </source>
</reference>
<evidence type="ECO:0000256" key="1">
    <source>
        <dbReference type="ARBA" id="ARBA00008779"/>
    </source>
</evidence>
<proteinExistence type="inferred from homology"/>
<keyword evidence="2" id="KW-0479">Metal-binding</keyword>
<dbReference type="InterPro" id="IPR000917">
    <property type="entry name" value="Sulfatase_N"/>
</dbReference>
<keyword evidence="7" id="KW-1185">Reference proteome</keyword>
<comment type="similarity">
    <text evidence="1">Belongs to the sulfatase family.</text>
</comment>